<comment type="cofactor">
    <cofactor evidence="13">
        <name>Mg(2+)</name>
        <dbReference type="ChEBI" id="CHEBI:18420"/>
    </cofactor>
    <text evidence="13">Binds 2 Mg(2+) ion per subunit.</text>
</comment>
<dbReference type="InterPro" id="IPR002176">
    <property type="entry name" value="X-over_junc_endoDNase_RuvC"/>
</dbReference>
<dbReference type="GO" id="GO:0006281">
    <property type="term" value="P:DNA repair"/>
    <property type="evidence" value="ECO:0007669"/>
    <property type="project" value="UniProtKB-UniRule"/>
</dbReference>
<dbReference type="HAMAP" id="MF_00034">
    <property type="entry name" value="RuvC"/>
    <property type="match status" value="1"/>
</dbReference>
<dbReference type="InterPro" id="IPR012337">
    <property type="entry name" value="RNaseH-like_sf"/>
</dbReference>
<dbReference type="EC" id="3.1.21.10" evidence="13 14"/>
<evidence type="ECO:0000256" key="3">
    <source>
        <dbReference type="ARBA" id="ARBA00022722"/>
    </source>
</evidence>
<accession>A0A1F6LHF5</accession>
<dbReference type="Pfam" id="PF02075">
    <property type="entry name" value="RuvC"/>
    <property type="match status" value="1"/>
</dbReference>
<dbReference type="EMBL" id="MFPS01000009">
    <property type="protein sequence ID" value="OGH58739.1"/>
    <property type="molecule type" value="Genomic_DNA"/>
</dbReference>
<evidence type="ECO:0000256" key="5">
    <source>
        <dbReference type="ARBA" id="ARBA00022759"/>
    </source>
</evidence>
<keyword evidence="2 13" id="KW-0963">Cytoplasm</keyword>
<evidence type="ECO:0000313" key="16">
    <source>
        <dbReference type="Proteomes" id="UP000177067"/>
    </source>
</evidence>
<feature type="binding site" evidence="13">
    <location>
        <position position="73"/>
    </location>
    <ligand>
        <name>Mg(2+)</name>
        <dbReference type="ChEBI" id="CHEBI:18420"/>
        <label>2</label>
    </ligand>
</feature>
<comment type="caution">
    <text evidence="15">The sequence shown here is derived from an EMBL/GenBank/DDBJ whole genome shotgun (WGS) entry which is preliminary data.</text>
</comment>
<reference evidence="15 16" key="1">
    <citation type="journal article" date="2016" name="Nat. Commun.">
        <title>Thousands of microbial genomes shed light on interconnected biogeochemical processes in an aquifer system.</title>
        <authorList>
            <person name="Anantharaman K."/>
            <person name="Brown C.T."/>
            <person name="Hug L.A."/>
            <person name="Sharon I."/>
            <person name="Castelle C.J."/>
            <person name="Probst A.J."/>
            <person name="Thomas B.C."/>
            <person name="Singh A."/>
            <person name="Wilkins M.J."/>
            <person name="Karaoz U."/>
            <person name="Brodie E.L."/>
            <person name="Williams K.H."/>
            <person name="Hubbard S.S."/>
            <person name="Banfield J.F."/>
        </authorList>
    </citation>
    <scope>NUCLEOTIDE SEQUENCE [LARGE SCALE GENOMIC DNA]</scope>
</reference>
<evidence type="ECO:0000256" key="9">
    <source>
        <dbReference type="ARBA" id="ARBA00023125"/>
    </source>
</evidence>
<dbReference type="NCBIfam" id="TIGR00228">
    <property type="entry name" value="ruvC"/>
    <property type="match status" value="1"/>
</dbReference>
<gene>
    <name evidence="13" type="primary">ruvC</name>
    <name evidence="15" type="ORF">A2725_02945</name>
</gene>
<dbReference type="GO" id="GO:0003677">
    <property type="term" value="F:DNA binding"/>
    <property type="evidence" value="ECO:0007669"/>
    <property type="project" value="UniProtKB-KW"/>
</dbReference>
<organism evidence="15 16">
    <name type="scientific">Candidatus Magasanikbacteria bacterium RIFCSPHIGHO2_01_FULL_33_34</name>
    <dbReference type="NCBI Taxonomy" id="1798671"/>
    <lineage>
        <taxon>Bacteria</taxon>
        <taxon>Candidatus Magasanikiibacteriota</taxon>
    </lineage>
</organism>
<keyword evidence="3 13" id="KW-0540">Nuclease</keyword>
<dbReference type="PROSITE" id="PS01321">
    <property type="entry name" value="RUVC"/>
    <property type="match status" value="1"/>
</dbReference>
<name>A0A1F6LHF5_9BACT</name>
<evidence type="ECO:0000256" key="4">
    <source>
        <dbReference type="ARBA" id="ARBA00022723"/>
    </source>
</evidence>
<dbReference type="NCBIfam" id="NF000711">
    <property type="entry name" value="PRK00039.2-1"/>
    <property type="match status" value="1"/>
</dbReference>
<evidence type="ECO:0000256" key="10">
    <source>
        <dbReference type="ARBA" id="ARBA00023172"/>
    </source>
</evidence>
<dbReference type="GO" id="GO:0048476">
    <property type="term" value="C:Holliday junction resolvase complex"/>
    <property type="evidence" value="ECO:0007669"/>
    <property type="project" value="UniProtKB-UniRule"/>
</dbReference>
<comment type="similarity">
    <text evidence="1 13">Belongs to the RuvC family.</text>
</comment>
<comment type="function">
    <text evidence="13">The RuvA-RuvB-RuvC complex processes Holliday junction (HJ) DNA during genetic recombination and DNA repair. Endonuclease that resolves HJ intermediates. Cleaves cruciform DNA by making single-stranded nicks across the HJ at symmetrical positions within the homologous arms, yielding a 5'-phosphate and a 3'-hydroxyl group; requires a central core of homology in the junction. The consensus cleavage sequence is 5'-(A/T)TT(C/G)-3'. Cleavage occurs on the 3'-side of the TT dinucleotide at the point of strand exchange. HJ branch migration catalyzed by RuvA-RuvB allows RuvC to scan DNA until it finds its consensus sequence, where it cleaves and resolves the cruciform DNA.</text>
</comment>
<evidence type="ECO:0000256" key="8">
    <source>
        <dbReference type="ARBA" id="ARBA00022842"/>
    </source>
</evidence>
<dbReference type="Gene3D" id="3.30.420.10">
    <property type="entry name" value="Ribonuclease H-like superfamily/Ribonuclease H"/>
    <property type="match status" value="1"/>
</dbReference>
<keyword evidence="10 13" id="KW-0233">DNA recombination</keyword>
<feature type="active site" evidence="13">
    <location>
        <position position="73"/>
    </location>
</feature>
<feature type="binding site" evidence="13">
    <location>
        <position position="13"/>
    </location>
    <ligand>
        <name>Mg(2+)</name>
        <dbReference type="ChEBI" id="CHEBI:18420"/>
        <label>1</label>
    </ligand>
</feature>
<keyword evidence="9 13" id="KW-0238">DNA-binding</keyword>
<dbReference type="PANTHER" id="PTHR30194">
    <property type="entry name" value="CROSSOVER JUNCTION ENDODEOXYRIBONUCLEASE RUVC"/>
    <property type="match status" value="1"/>
</dbReference>
<dbReference type="GO" id="GO:0006310">
    <property type="term" value="P:DNA recombination"/>
    <property type="evidence" value="ECO:0007669"/>
    <property type="project" value="UniProtKB-UniRule"/>
</dbReference>
<protein>
    <recommendedName>
        <fullName evidence="13 14">Crossover junction endodeoxyribonuclease RuvC</fullName>
        <ecNumber evidence="13 14">3.1.21.10</ecNumber>
    </recommendedName>
    <alternativeName>
        <fullName evidence="13">Holliday junction nuclease RuvC</fullName>
    </alternativeName>
    <alternativeName>
        <fullName evidence="13">Holliday junction resolvase RuvC</fullName>
    </alternativeName>
</protein>
<dbReference type="FunFam" id="3.30.420.10:FF:000002">
    <property type="entry name" value="Crossover junction endodeoxyribonuclease RuvC"/>
    <property type="match status" value="1"/>
</dbReference>
<dbReference type="GO" id="GO:0008821">
    <property type="term" value="F:crossover junction DNA endonuclease activity"/>
    <property type="evidence" value="ECO:0007669"/>
    <property type="project" value="UniProtKB-UniRule"/>
</dbReference>
<evidence type="ECO:0000256" key="14">
    <source>
        <dbReference type="NCBIfam" id="TIGR00228"/>
    </source>
</evidence>
<dbReference type="PRINTS" id="PR00696">
    <property type="entry name" value="RSOLVASERUVC"/>
</dbReference>
<keyword evidence="4 13" id="KW-0479">Metal-binding</keyword>
<comment type="subcellular location">
    <subcellularLocation>
        <location evidence="13">Cytoplasm</location>
    </subcellularLocation>
</comment>
<evidence type="ECO:0000256" key="6">
    <source>
        <dbReference type="ARBA" id="ARBA00022763"/>
    </source>
</evidence>
<evidence type="ECO:0000256" key="7">
    <source>
        <dbReference type="ARBA" id="ARBA00022801"/>
    </source>
</evidence>
<comment type="subunit">
    <text evidence="13">Homodimer which binds Holliday junction (HJ) DNA. The HJ becomes 2-fold symmetrical on binding to RuvC with unstacked arms; it has a different conformation from HJ DNA in complex with RuvA. In the full resolvosome a probable DNA-RuvA(4)-RuvB(12)-RuvC(2) complex forms which resolves the HJ.</text>
</comment>
<dbReference type="GO" id="GO:0000287">
    <property type="term" value="F:magnesium ion binding"/>
    <property type="evidence" value="ECO:0007669"/>
    <property type="project" value="UniProtKB-UniRule"/>
</dbReference>
<keyword evidence="5 13" id="KW-0255">Endonuclease</keyword>
<dbReference type="GO" id="GO:0005737">
    <property type="term" value="C:cytoplasm"/>
    <property type="evidence" value="ECO:0007669"/>
    <property type="project" value="UniProtKB-SubCell"/>
</dbReference>
<comment type="catalytic activity">
    <reaction evidence="12 13">
        <text>Endonucleolytic cleavage at a junction such as a reciprocal single-stranded crossover between two homologous DNA duplexes (Holliday junction).</text>
        <dbReference type="EC" id="3.1.21.10"/>
    </reaction>
</comment>
<sequence>MNLEQKKRVIGIDPGFGRVGWGVIEKQNGDWVYVDHGCIETDTKFEFIDRLVQIHEQLTSIIEKYRPNYSGVEDLFFCNNVKTAIKVGQARGVILLTLKQAGLPIDEFTPLQVKQSLTGYGRAQKDQIQKLVQIHLKMKEKITQDDAADALAIALTCAYSLAYKEKSME</sequence>
<dbReference type="Proteomes" id="UP000177067">
    <property type="component" value="Unassembled WGS sequence"/>
</dbReference>
<dbReference type="AlphaFoldDB" id="A0A1F6LHF5"/>
<feature type="binding site" evidence="13">
    <location>
        <position position="146"/>
    </location>
    <ligand>
        <name>Mg(2+)</name>
        <dbReference type="ChEBI" id="CHEBI:18420"/>
        <label>1</label>
    </ligand>
</feature>
<dbReference type="CDD" id="cd16962">
    <property type="entry name" value="RuvC"/>
    <property type="match status" value="1"/>
</dbReference>
<keyword evidence="7 13" id="KW-0378">Hydrolase</keyword>
<evidence type="ECO:0000313" key="15">
    <source>
        <dbReference type="EMBL" id="OGH58739.1"/>
    </source>
</evidence>
<dbReference type="InterPro" id="IPR020563">
    <property type="entry name" value="X-over_junc_endoDNase_Mg_BS"/>
</dbReference>
<evidence type="ECO:0000256" key="12">
    <source>
        <dbReference type="ARBA" id="ARBA00029354"/>
    </source>
</evidence>
<keyword evidence="11 13" id="KW-0234">DNA repair</keyword>
<evidence type="ECO:0000256" key="1">
    <source>
        <dbReference type="ARBA" id="ARBA00009518"/>
    </source>
</evidence>
<proteinExistence type="inferred from homology"/>
<feature type="active site" evidence="13">
    <location>
        <position position="13"/>
    </location>
</feature>
<evidence type="ECO:0000256" key="2">
    <source>
        <dbReference type="ARBA" id="ARBA00022490"/>
    </source>
</evidence>
<keyword evidence="8 13" id="KW-0460">Magnesium</keyword>
<keyword evidence="6 13" id="KW-0227">DNA damage</keyword>
<dbReference type="SUPFAM" id="SSF53098">
    <property type="entry name" value="Ribonuclease H-like"/>
    <property type="match status" value="1"/>
</dbReference>
<dbReference type="InterPro" id="IPR036397">
    <property type="entry name" value="RNaseH_sf"/>
</dbReference>
<feature type="active site" evidence="13">
    <location>
        <position position="146"/>
    </location>
</feature>
<evidence type="ECO:0000256" key="13">
    <source>
        <dbReference type="HAMAP-Rule" id="MF_00034"/>
    </source>
</evidence>
<dbReference type="PANTHER" id="PTHR30194:SF3">
    <property type="entry name" value="CROSSOVER JUNCTION ENDODEOXYRIBONUCLEASE RUVC"/>
    <property type="match status" value="1"/>
</dbReference>
<evidence type="ECO:0000256" key="11">
    <source>
        <dbReference type="ARBA" id="ARBA00023204"/>
    </source>
</evidence>